<keyword evidence="1" id="KW-0472">Membrane</keyword>
<evidence type="ECO:0000313" key="2">
    <source>
        <dbReference type="EMBL" id="GMI45275.1"/>
    </source>
</evidence>
<keyword evidence="1" id="KW-0812">Transmembrane</keyword>
<gene>
    <name evidence="2" type="ORF">TrCOL_g2691</name>
</gene>
<evidence type="ECO:0000313" key="3">
    <source>
        <dbReference type="Proteomes" id="UP001165065"/>
    </source>
</evidence>
<protein>
    <submittedName>
        <fullName evidence="2">Uncharacterized protein</fullName>
    </submittedName>
</protein>
<reference evidence="3" key="1">
    <citation type="journal article" date="2023" name="Commun. Biol.">
        <title>Genome analysis of Parmales, the sister group of diatoms, reveals the evolutionary specialization of diatoms from phago-mixotrophs to photoautotrophs.</title>
        <authorList>
            <person name="Ban H."/>
            <person name="Sato S."/>
            <person name="Yoshikawa S."/>
            <person name="Yamada K."/>
            <person name="Nakamura Y."/>
            <person name="Ichinomiya M."/>
            <person name="Sato N."/>
            <person name="Blanc-Mathieu R."/>
            <person name="Endo H."/>
            <person name="Kuwata A."/>
            <person name="Ogata H."/>
        </authorList>
    </citation>
    <scope>NUCLEOTIDE SEQUENCE [LARGE SCALE GENOMIC DNA]</scope>
</reference>
<dbReference type="AlphaFoldDB" id="A0A9W7GHM1"/>
<sequence length="253" mass="28709">MYVPKHREEYLSKARRGSGLSAKALNKRSNVYHQSALRQIVFLSVGMYFSSLNFLYDAASAASDVFSSYIDDNEFDFTAGNNVENFFLMRKFLFDMIKYTSEFHNATIGWFFILIFSGSVGLLLLSFLRMDVHLSVYMLLGSIVALLTATLLKTLLDSVKINNEFHHFVVKDLNVIICYQEVELNRMIVNGDDGVMRRRQIVNDLKANLKLMERNPLLPGTILGIEIKREIIFKGLIAIVASCASAILRLGLE</sequence>
<accession>A0A9W7GHM1</accession>
<feature type="transmembrane region" description="Helical" evidence="1">
    <location>
        <begin position="108"/>
        <end position="128"/>
    </location>
</feature>
<dbReference type="EMBL" id="BRYA01000241">
    <property type="protein sequence ID" value="GMI45275.1"/>
    <property type="molecule type" value="Genomic_DNA"/>
</dbReference>
<keyword evidence="3" id="KW-1185">Reference proteome</keyword>
<name>A0A9W7GHM1_9STRA</name>
<feature type="transmembrane region" description="Helical" evidence="1">
    <location>
        <begin position="134"/>
        <end position="152"/>
    </location>
</feature>
<dbReference type="Proteomes" id="UP001165065">
    <property type="component" value="Unassembled WGS sequence"/>
</dbReference>
<evidence type="ECO:0000256" key="1">
    <source>
        <dbReference type="SAM" id="Phobius"/>
    </source>
</evidence>
<organism evidence="2 3">
    <name type="scientific">Triparma columacea</name>
    <dbReference type="NCBI Taxonomy" id="722753"/>
    <lineage>
        <taxon>Eukaryota</taxon>
        <taxon>Sar</taxon>
        <taxon>Stramenopiles</taxon>
        <taxon>Ochrophyta</taxon>
        <taxon>Bolidophyceae</taxon>
        <taxon>Parmales</taxon>
        <taxon>Triparmaceae</taxon>
        <taxon>Triparma</taxon>
    </lineage>
</organism>
<proteinExistence type="predicted"/>
<comment type="caution">
    <text evidence="2">The sequence shown here is derived from an EMBL/GenBank/DDBJ whole genome shotgun (WGS) entry which is preliminary data.</text>
</comment>
<keyword evidence="1" id="KW-1133">Transmembrane helix</keyword>